<evidence type="ECO:0000313" key="7">
    <source>
        <dbReference type="EMBL" id="MCG2588806.1"/>
    </source>
</evidence>
<dbReference type="Proteomes" id="UP001165366">
    <property type="component" value="Unassembled WGS sequence"/>
</dbReference>
<dbReference type="SUPFAM" id="SSF88659">
    <property type="entry name" value="Sigma3 and sigma4 domains of RNA polymerase sigma factors"/>
    <property type="match status" value="1"/>
</dbReference>
<evidence type="ECO:0000256" key="1">
    <source>
        <dbReference type="ARBA" id="ARBA00010641"/>
    </source>
</evidence>
<sequence>MKNENLEQQFLDQVMDHQAIIHKVCGMYCDNEEDKKDLFQEILINLWKSYPSFRGDSTFTTWMYRVSLNLAFQRLRKTAKNMEQVMLPTTFDTMKSSGKEGLPNREKQQMYAAIEKLNEVEKAIVMLYLEEKGNEEIAKIIGISQNYVRVKMTRIRRKLKQIVEE</sequence>
<dbReference type="InterPro" id="IPR039425">
    <property type="entry name" value="RNA_pol_sigma-70-like"/>
</dbReference>
<dbReference type="Pfam" id="PF08281">
    <property type="entry name" value="Sigma70_r4_2"/>
    <property type="match status" value="1"/>
</dbReference>
<evidence type="ECO:0000259" key="5">
    <source>
        <dbReference type="Pfam" id="PF04542"/>
    </source>
</evidence>
<dbReference type="PANTHER" id="PTHR43133">
    <property type="entry name" value="RNA POLYMERASE ECF-TYPE SIGMA FACTO"/>
    <property type="match status" value="1"/>
</dbReference>
<feature type="domain" description="RNA polymerase sigma-70 region 2" evidence="5">
    <location>
        <begin position="14"/>
        <end position="79"/>
    </location>
</feature>
<dbReference type="RefSeq" id="WP_237853758.1">
    <property type="nucleotide sequence ID" value="NZ_JAKLWS010000010.1"/>
</dbReference>
<dbReference type="InterPro" id="IPR036388">
    <property type="entry name" value="WH-like_DNA-bd_sf"/>
</dbReference>
<keyword evidence="3" id="KW-0731">Sigma factor</keyword>
<feature type="domain" description="RNA polymerase sigma factor 70 region 4 type 2" evidence="6">
    <location>
        <begin position="108"/>
        <end position="159"/>
    </location>
</feature>
<dbReference type="EMBL" id="JAKLWS010000010">
    <property type="protein sequence ID" value="MCG2588806.1"/>
    <property type="molecule type" value="Genomic_DNA"/>
</dbReference>
<comment type="similarity">
    <text evidence="1">Belongs to the sigma-70 factor family. ECF subfamily.</text>
</comment>
<keyword evidence="4" id="KW-0804">Transcription</keyword>
<evidence type="ECO:0000259" key="6">
    <source>
        <dbReference type="Pfam" id="PF08281"/>
    </source>
</evidence>
<dbReference type="NCBIfam" id="TIGR02937">
    <property type="entry name" value="sigma70-ECF"/>
    <property type="match status" value="1"/>
</dbReference>
<evidence type="ECO:0000313" key="8">
    <source>
        <dbReference type="Proteomes" id="UP001165366"/>
    </source>
</evidence>
<name>A0ABS9KD75_9BACT</name>
<dbReference type="InterPro" id="IPR007627">
    <property type="entry name" value="RNA_pol_sigma70_r2"/>
</dbReference>
<dbReference type="InterPro" id="IPR013249">
    <property type="entry name" value="RNA_pol_sigma70_r4_t2"/>
</dbReference>
<evidence type="ECO:0000256" key="2">
    <source>
        <dbReference type="ARBA" id="ARBA00023015"/>
    </source>
</evidence>
<dbReference type="Gene3D" id="1.10.1740.10">
    <property type="match status" value="1"/>
</dbReference>
<keyword evidence="8" id="KW-1185">Reference proteome</keyword>
<dbReference type="InterPro" id="IPR014284">
    <property type="entry name" value="RNA_pol_sigma-70_dom"/>
</dbReference>
<dbReference type="Pfam" id="PF04542">
    <property type="entry name" value="Sigma70_r2"/>
    <property type="match status" value="1"/>
</dbReference>
<gene>
    <name evidence="7" type="ORF">L6773_09530</name>
</gene>
<reference evidence="7" key="1">
    <citation type="submission" date="2022-01" db="EMBL/GenBank/DDBJ databases">
        <authorList>
            <person name="Wang Y."/>
        </authorList>
    </citation>
    <scope>NUCLEOTIDE SEQUENCE</scope>
    <source>
        <strain evidence="7">WB101</strain>
    </source>
</reference>
<dbReference type="Gene3D" id="1.10.10.10">
    <property type="entry name" value="Winged helix-like DNA-binding domain superfamily/Winged helix DNA-binding domain"/>
    <property type="match status" value="1"/>
</dbReference>
<organism evidence="7 8">
    <name type="scientific">Rhodohalobacter sulfatireducens</name>
    <dbReference type="NCBI Taxonomy" id="2911366"/>
    <lineage>
        <taxon>Bacteria</taxon>
        <taxon>Pseudomonadati</taxon>
        <taxon>Balneolota</taxon>
        <taxon>Balneolia</taxon>
        <taxon>Balneolales</taxon>
        <taxon>Balneolaceae</taxon>
        <taxon>Rhodohalobacter</taxon>
    </lineage>
</organism>
<proteinExistence type="inferred from homology"/>
<accession>A0ABS9KD75</accession>
<dbReference type="SUPFAM" id="SSF88946">
    <property type="entry name" value="Sigma2 domain of RNA polymerase sigma factors"/>
    <property type="match status" value="1"/>
</dbReference>
<keyword evidence="2" id="KW-0805">Transcription regulation</keyword>
<comment type="caution">
    <text evidence="7">The sequence shown here is derived from an EMBL/GenBank/DDBJ whole genome shotgun (WGS) entry which is preliminary data.</text>
</comment>
<dbReference type="InterPro" id="IPR013324">
    <property type="entry name" value="RNA_pol_sigma_r3/r4-like"/>
</dbReference>
<reference evidence="7" key="2">
    <citation type="submission" date="2024-05" db="EMBL/GenBank/DDBJ databases">
        <title>Rhodohalobacter halophilus gen. nov., sp. nov., a moderately halophilic member of the family Balneolaceae.</title>
        <authorList>
            <person name="Xia J."/>
        </authorList>
    </citation>
    <scope>NUCLEOTIDE SEQUENCE</scope>
    <source>
        <strain evidence="7">WB101</strain>
    </source>
</reference>
<evidence type="ECO:0000256" key="4">
    <source>
        <dbReference type="ARBA" id="ARBA00023163"/>
    </source>
</evidence>
<dbReference type="PANTHER" id="PTHR43133:SF45">
    <property type="entry name" value="RNA POLYMERASE ECF-TYPE SIGMA FACTOR"/>
    <property type="match status" value="1"/>
</dbReference>
<dbReference type="InterPro" id="IPR013325">
    <property type="entry name" value="RNA_pol_sigma_r2"/>
</dbReference>
<evidence type="ECO:0000256" key="3">
    <source>
        <dbReference type="ARBA" id="ARBA00023082"/>
    </source>
</evidence>
<dbReference type="CDD" id="cd06171">
    <property type="entry name" value="Sigma70_r4"/>
    <property type="match status" value="1"/>
</dbReference>
<protein>
    <submittedName>
        <fullName evidence="7">Sigma-70 family RNA polymerase sigma factor</fullName>
    </submittedName>
</protein>